<organism evidence="3 4">
    <name type="scientific">Christensenella minuta</name>
    <dbReference type="NCBI Taxonomy" id="626937"/>
    <lineage>
        <taxon>Bacteria</taxon>
        <taxon>Bacillati</taxon>
        <taxon>Bacillota</taxon>
        <taxon>Clostridia</taxon>
        <taxon>Christensenellales</taxon>
        <taxon>Christensenellaceae</taxon>
        <taxon>Christensenella</taxon>
    </lineage>
</organism>
<dbReference type="SMART" id="SM00871">
    <property type="entry name" value="AraC_E_bind"/>
    <property type="match status" value="1"/>
</dbReference>
<dbReference type="RefSeq" id="WP_066522380.1">
    <property type="nucleotide sequence ID" value="NZ_CABMOF010000008.1"/>
</dbReference>
<dbReference type="PANTHER" id="PTHR30204">
    <property type="entry name" value="REDOX-CYCLING DRUG-SENSING TRANSCRIPTIONAL ACTIVATOR SOXR"/>
    <property type="match status" value="1"/>
</dbReference>
<dbReference type="PANTHER" id="PTHR30204:SF97">
    <property type="entry name" value="MERR FAMILY REGULATORY PROTEIN"/>
    <property type="match status" value="1"/>
</dbReference>
<dbReference type="GO" id="GO:0003677">
    <property type="term" value="F:DNA binding"/>
    <property type="evidence" value="ECO:0007669"/>
    <property type="project" value="UniProtKB-KW"/>
</dbReference>
<dbReference type="InterPro" id="IPR000551">
    <property type="entry name" value="MerR-type_HTH_dom"/>
</dbReference>
<dbReference type="Proteomes" id="UP000070366">
    <property type="component" value="Unassembled WGS sequence"/>
</dbReference>
<dbReference type="InterPro" id="IPR010499">
    <property type="entry name" value="AraC_E-bd"/>
</dbReference>
<dbReference type="InterPro" id="IPR011256">
    <property type="entry name" value="Reg_factor_effector_dom_sf"/>
</dbReference>
<evidence type="ECO:0000313" key="4">
    <source>
        <dbReference type="Proteomes" id="UP000070366"/>
    </source>
</evidence>
<dbReference type="PATRIC" id="fig|626937.4.peg.1781"/>
<dbReference type="InterPro" id="IPR009061">
    <property type="entry name" value="DNA-bd_dom_put_sf"/>
</dbReference>
<proteinExistence type="predicted"/>
<sequence length="263" mass="29859">MFTIGEFSRLCMVTTKTLRHYDRIGLLAPAHTSGETGYRYYEASQFRDMFFILRCKDYGFTLEETAGLLHADAHIVAARFAAKYAQRKDELTHQRKLLVKMKEDMDLLKKGIDIMSTMKTEIKVVDTQPLQIVSERAVIAIRDFDKLYGKVMKKLQENNLQCEGGLVALYHCDEFDPESTDVEVGAVMAAKSSLTRTLPGGACVMGVHLGAYSGLPEAYATLVKWIEEKGYRITAQPYEKYLNNPCEVPEEELVTEIYFPIEK</sequence>
<evidence type="ECO:0000313" key="3">
    <source>
        <dbReference type="EMBL" id="KXK65214.1"/>
    </source>
</evidence>
<comment type="caution">
    <text evidence="3">The sequence shown here is derived from an EMBL/GenBank/DDBJ whole genome shotgun (WGS) entry which is preliminary data.</text>
</comment>
<dbReference type="AlphaFoldDB" id="A0A136Q3R0"/>
<feature type="domain" description="HTH merR-type" evidence="2">
    <location>
        <begin position="1"/>
        <end position="71"/>
    </location>
</feature>
<dbReference type="KEGG" id="cmiu:B1H56_08715"/>
<dbReference type="PROSITE" id="PS50937">
    <property type="entry name" value="HTH_MERR_2"/>
    <property type="match status" value="1"/>
</dbReference>
<evidence type="ECO:0000259" key="2">
    <source>
        <dbReference type="PROSITE" id="PS50937"/>
    </source>
</evidence>
<dbReference type="Gene3D" id="3.20.80.10">
    <property type="entry name" value="Regulatory factor, effector binding domain"/>
    <property type="match status" value="1"/>
</dbReference>
<gene>
    <name evidence="3" type="ORF">HMPREF3293_01803</name>
</gene>
<evidence type="ECO:0000256" key="1">
    <source>
        <dbReference type="ARBA" id="ARBA00023125"/>
    </source>
</evidence>
<dbReference type="EMBL" id="LSZW01000062">
    <property type="protein sequence ID" value="KXK65214.1"/>
    <property type="molecule type" value="Genomic_DNA"/>
</dbReference>
<dbReference type="InterPro" id="IPR029442">
    <property type="entry name" value="GyrI-like"/>
</dbReference>
<keyword evidence="4" id="KW-1185">Reference proteome</keyword>
<dbReference type="InterPro" id="IPR047057">
    <property type="entry name" value="MerR_fam"/>
</dbReference>
<accession>A0A136Q3R0</accession>
<reference evidence="3 4" key="1">
    <citation type="submission" date="2016-02" db="EMBL/GenBank/DDBJ databases">
        <authorList>
            <person name="Wen L."/>
            <person name="He K."/>
            <person name="Yang H."/>
        </authorList>
    </citation>
    <scope>NUCLEOTIDE SEQUENCE [LARGE SCALE GENOMIC DNA]</scope>
    <source>
        <strain evidence="3 4">DSM 22607</strain>
    </source>
</reference>
<keyword evidence="1" id="KW-0238">DNA-binding</keyword>
<dbReference type="Pfam" id="PF13411">
    <property type="entry name" value="MerR_1"/>
    <property type="match status" value="1"/>
</dbReference>
<name>A0A136Q3R0_9FIRM</name>
<dbReference type="Pfam" id="PF06445">
    <property type="entry name" value="GyrI-like"/>
    <property type="match status" value="1"/>
</dbReference>
<dbReference type="SUPFAM" id="SSF55136">
    <property type="entry name" value="Probable bacterial effector-binding domain"/>
    <property type="match status" value="1"/>
</dbReference>
<dbReference type="GO" id="GO:0003700">
    <property type="term" value="F:DNA-binding transcription factor activity"/>
    <property type="evidence" value="ECO:0007669"/>
    <property type="project" value="InterPro"/>
</dbReference>
<dbReference type="SUPFAM" id="SSF46955">
    <property type="entry name" value="Putative DNA-binding domain"/>
    <property type="match status" value="1"/>
</dbReference>
<protein>
    <submittedName>
        <fullName evidence="3">Transcriptional regulator, effector binding domain protein</fullName>
    </submittedName>
</protein>
<dbReference type="STRING" id="626937.HMPREF3293_01803"/>
<dbReference type="Gene3D" id="1.10.1660.10">
    <property type="match status" value="1"/>
</dbReference>
<dbReference type="SMART" id="SM00422">
    <property type="entry name" value="HTH_MERR"/>
    <property type="match status" value="1"/>
</dbReference>
<dbReference type="OrthoDB" id="9773308at2"/>